<comment type="pathway">
    <text evidence="3">Amino-acid biosynthesis; L-valine biosynthesis; L-valine from pyruvate: step 4/4.</text>
</comment>
<dbReference type="PANTHER" id="PTHR42743:SF11">
    <property type="entry name" value="AMINODEOXYCHORISMATE LYASE"/>
    <property type="match status" value="1"/>
</dbReference>
<protein>
    <recommendedName>
        <fullName evidence="6">branched-chain-amino-acid transaminase</fullName>
        <ecNumber evidence="6">2.6.1.42</ecNumber>
    </recommendedName>
</protein>
<comment type="similarity">
    <text evidence="5 11">Belongs to the class-IV pyridoxal-phosphate-dependent aminotransferase family.</text>
</comment>
<comment type="catalytic activity">
    <reaction evidence="10">
        <text>L-leucine + 2-oxoglutarate = 4-methyl-2-oxopentanoate + L-glutamate</text>
        <dbReference type="Rhea" id="RHEA:18321"/>
        <dbReference type="ChEBI" id="CHEBI:16810"/>
        <dbReference type="ChEBI" id="CHEBI:17865"/>
        <dbReference type="ChEBI" id="CHEBI:29985"/>
        <dbReference type="ChEBI" id="CHEBI:57427"/>
        <dbReference type="EC" id="2.6.1.42"/>
    </reaction>
</comment>
<dbReference type="InterPro" id="IPR050571">
    <property type="entry name" value="Class-IV_PLP-Dep_Aminotrnsfr"/>
</dbReference>
<dbReference type="OrthoDB" id="9805628at2"/>
<evidence type="ECO:0000313" key="13">
    <source>
        <dbReference type="EMBL" id="PKD44769.1"/>
    </source>
</evidence>
<dbReference type="EC" id="2.6.1.42" evidence="6"/>
<dbReference type="InterPro" id="IPR018300">
    <property type="entry name" value="Aminotrans_IV_CS"/>
</dbReference>
<evidence type="ECO:0000256" key="10">
    <source>
        <dbReference type="ARBA" id="ARBA00049229"/>
    </source>
</evidence>
<dbReference type="InterPro" id="IPR043132">
    <property type="entry name" value="BCAT-like_C"/>
</dbReference>
<sequence>MMSNESKFVVFNGKIERSDKAVIPVDHSAIYYGTGCFETFVADSSRFFKLNEHVDRMNRGIEYLSRGAVKSLSAERIRENLLQLLKKNDLDQETARVRIQFSLMEKGGYSISQNPDFFVFMTTSKLKRNRTPIHLKSVETRVVPSNSRPADLKLSNMLHYRHAWREANSMGADDALMLTQDDFIAETSIGNLFWKKGNAIFTPSVECDILPGITRNSLVDLLSQKDEITIQEGRFDSSDIQSADTVWMTNSVREIQEVSKIDEKTVQTDQDFMDDLSGWFNDYKMKHLL</sequence>
<dbReference type="Proteomes" id="UP000233398">
    <property type="component" value="Unassembled WGS sequence"/>
</dbReference>
<dbReference type="Pfam" id="PF01063">
    <property type="entry name" value="Aminotran_4"/>
    <property type="match status" value="1"/>
</dbReference>
<comment type="cofactor">
    <cofactor evidence="1 12">
        <name>pyridoxal 5'-phosphate</name>
        <dbReference type="ChEBI" id="CHEBI:597326"/>
    </cofactor>
</comment>
<organism evidence="13 14">
    <name type="scientific">Rhodohalobacter barkolensis</name>
    <dbReference type="NCBI Taxonomy" id="2053187"/>
    <lineage>
        <taxon>Bacteria</taxon>
        <taxon>Pseudomonadati</taxon>
        <taxon>Balneolota</taxon>
        <taxon>Balneolia</taxon>
        <taxon>Balneolales</taxon>
        <taxon>Balneolaceae</taxon>
        <taxon>Rhodohalobacter</taxon>
    </lineage>
</organism>
<evidence type="ECO:0000256" key="7">
    <source>
        <dbReference type="ARBA" id="ARBA00022898"/>
    </source>
</evidence>
<keyword evidence="14" id="KW-1185">Reference proteome</keyword>
<dbReference type="PROSITE" id="PS00770">
    <property type="entry name" value="AA_TRANSFER_CLASS_4"/>
    <property type="match status" value="1"/>
</dbReference>
<dbReference type="GO" id="GO:0046394">
    <property type="term" value="P:carboxylic acid biosynthetic process"/>
    <property type="evidence" value="ECO:0007669"/>
    <property type="project" value="UniProtKB-ARBA"/>
</dbReference>
<comment type="catalytic activity">
    <reaction evidence="8">
        <text>L-valine + 2-oxoglutarate = 3-methyl-2-oxobutanoate + L-glutamate</text>
        <dbReference type="Rhea" id="RHEA:24813"/>
        <dbReference type="ChEBI" id="CHEBI:11851"/>
        <dbReference type="ChEBI" id="CHEBI:16810"/>
        <dbReference type="ChEBI" id="CHEBI:29985"/>
        <dbReference type="ChEBI" id="CHEBI:57762"/>
        <dbReference type="EC" id="2.6.1.42"/>
    </reaction>
</comment>
<proteinExistence type="inferred from homology"/>
<evidence type="ECO:0000256" key="8">
    <source>
        <dbReference type="ARBA" id="ARBA00048212"/>
    </source>
</evidence>
<dbReference type="InterPro" id="IPR001544">
    <property type="entry name" value="Aminotrans_IV"/>
</dbReference>
<comment type="pathway">
    <text evidence="4">Amino-acid biosynthesis; L-leucine biosynthesis; L-leucine from 3-methyl-2-oxobutanoate: step 4/4.</text>
</comment>
<evidence type="ECO:0000256" key="5">
    <source>
        <dbReference type="ARBA" id="ARBA00009320"/>
    </source>
</evidence>
<dbReference type="AlphaFoldDB" id="A0A2N0VKS4"/>
<accession>A0A2N0VKS4</accession>
<dbReference type="Gene3D" id="3.30.470.10">
    <property type="match status" value="1"/>
</dbReference>
<reference evidence="13 14" key="1">
    <citation type="submission" date="2017-11" db="EMBL/GenBank/DDBJ databases">
        <title>Rhodohalobacter 15182 sp. nov., isolated from a salt lake.</title>
        <authorList>
            <person name="Han S."/>
        </authorList>
    </citation>
    <scope>NUCLEOTIDE SEQUENCE [LARGE SCALE GENOMIC DNA]</scope>
    <source>
        <strain evidence="13 14">15182</strain>
    </source>
</reference>
<gene>
    <name evidence="13" type="ORF">CWD77_04715</name>
</gene>
<evidence type="ECO:0000256" key="11">
    <source>
        <dbReference type="RuleBase" id="RU004106"/>
    </source>
</evidence>
<evidence type="ECO:0000256" key="6">
    <source>
        <dbReference type="ARBA" id="ARBA00013053"/>
    </source>
</evidence>
<dbReference type="GO" id="GO:0004084">
    <property type="term" value="F:branched-chain-amino-acid transaminase activity"/>
    <property type="evidence" value="ECO:0007669"/>
    <property type="project" value="UniProtKB-EC"/>
</dbReference>
<dbReference type="PANTHER" id="PTHR42743">
    <property type="entry name" value="AMINO-ACID AMINOTRANSFERASE"/>
    <property type="match status" value="1"/>
</dbReference>
<dbReference type="Gene3D" id="3.20.10.10">
    <property type="entry name" value="D-amino Acid Aminotransferase, subunit A, domain 2"/>
    <property type="match status" value="1"/>
</dbReference>
<evidence type="ECO:0000256" key="1">
    <source>
        <dbReference type="ARBA" id="ARBA00001933"/>
    </source>
</evidence>
<comment type="pathway">
    <text evidence="2">Amino-acid biosynthesis; L-isoleucine biosynthesis; L-isoleucine from 2-oxobutanoate: step 4/4.</text>
</comment>
<dbReference type="CDD" id="cd00449">
    <property type="entry name" value="PLPDE_IV"/>
    <property type="match status" value="1"/>
</dbReference>
<dbReference type="InterPro" id="IPR043131">
    <property type="entry name" value="BCAT-like_N"/>
</dbReference>
<dbReference type="SUPFAM" id="SSF56752">
    <property type="entry name" value="D-aminoacid aminotransferase-like PLP-dependent enzymes"/>
    <property type="match status" value="1"/>
</dbReference>
<evidence type="ECO:0000256" key="3">
    <source>
        <dbReference type="ARBA" id="ARBA00004931"/>
    </source>
</evidence>
<dbReference type="EMBL" id="PISP01000001">
    <property type="protein sequence ID" value="PKD44769.1"/>
    <property type="molecule type" value="Genomic_DNA"/>
</dbReference>
<evidence type="ECO:0000256" key="12">
    <source>
        <dbReference type="RuleBase" id="RU004516"/>
    </source>
</evidence>
<comment type="caution">
    <text evidence="13">The sequence shown here is derived from an EMBL/GenBank/DDBJ whole genome shotgun (WGS) entry which is preliminary data.</text>
</comment>
<keyword evidence="7 12" id="KW-0663">Pyridoxal phosphate</keyword>
<evidence type="ECO:0000313" key="14">
    <source>
        <dbReference type="Proteomes" id="UP000233398"/>
    </source>
</evidence>
<dbReference type="InterPro" id="IPR036038">
    <property type="entry name" value="Aminotransferase-like"/>
</dbReference>
<evidence type="ECO:0000256" key="9">
    <source>
        <dbReference type="ARBA" id="ARBA00048798"/>
    </source>
</evidence>
<comment type="catalytic activity">
    <reaction evidence="9">
        <text>L-isoleucine + 2-oxoglutarate = (S)-3-methyl-2-oxopentanoate + L-glutamate</text>
        <dbReference type="Rhea" id="RHEA:24801"/>
        <dbReference type="ChEBI" id="CHEBI:16810"/>
        <dbReference type="ChEBI" id="CHEBI:29985"/>
        <dbReference type="ChEBI" id="CHEBI:35146"/>
        <dbReference type="ChEBI" id="CHEBI:58045"/>
        <dbReference type="EC" id="2.6.1.42"/>
    </reaction>
</comment>
<name>A0A2N0VKS4_9BACT</name>
<evidence type="ECO:0000256" key="2">
    <source>
        <dbReference type="ARBA" id="ARBA00004824"/>
    </source>
</evidence>
<dbReference type="RefSeq" id="WP_101072057.1">
    <property type="nucleotide sequence ID" value="NZ_PISP01000001.1"/>
</dbReference>
<evidence type="ECO:0000256" key="4">
    <source>
        <dbReference type="ARBA" id="ARBA00005072"/>
    </source>
</evidence>